<name>A0ABD5RUK6_9EURY</name>
<dbReference type="PANTHER" id="PTHR43335">
    <property type="entry name" value="ABC TRANSPORTER, ATP-BINDING PROTEIN"/>
    <property type="match status" value="1"/>
</dbReference>
<comment type="caution">
    <text evidence="6">The sequence shown here is derived from an EMBL/GenBank/DDBJ whole genome shotgun (WGS) entry which is preliminary data.</text>
</comment>
<dbReference type="InterPro" id="IPR003439">
    <property type="entry name" value="ABC_transporter-like_ATP-bd"/>
</dbReference>
<dbReference type="Gene3D" id="3.40.50.300">
    <property type="entry name" value="P-loop containing nucleotide triphosphate hydrolases"/>
    <property type="match status" value="1"/>
</dbReference>
<evidence type="ECO:0000256" key="3">
    <source>
        <dbReference type="ARBA" id="ARBA00022741"/>
    </source>
</evidence>
<dbReference type="InterPro" id="IPR027417">
    <property type="entry name" value="P-loop_NTPase"/>
</dbReference>
<reference evidence="6 7" key="1">
    <citation type="journal article" date="2019" name="Int. J. Syst. Evol. Microbiol.">
        <title>The Global Catalogue of Microorganisms (GCM) 10K type strain sequencing project: providing services to taxonomists for standard genome sequencing and annotation.</title>
        <authorList>
            <consortium name="The Broad Institute Genomics Platform"/>
            <consortium name="The Broad Institute Genome Sequencing Center for Infectious Disease"/>
            <person name="Wu L."/>
            <person name="Ma J."/>
        </authorList>
    </citation>
    <scope>NUCLEOTIDE SEQUENCE [LARGE SCALE GENOMIC DNA]</scope>
    <source>
        <strain evidence="6 7">NBRC 111368</strain>
    </source>
</reference>
<dbReference type="SUPFAM" id="SSF52540">
    <property type="entry name" value="P-loop containing nucleoside triphosphate hydrolases"/>
    <property type="match status" value="1"/>
</dbReference>
<dbReference type="SMART" id="SM00382">
    <property type="entry name" value="AAA"/>
    <property type="match status" value="1"/>
</dbReference>
<dbReference type="PANTHER" id="PTHR43335:SF11">
    <property type="entry name" value="ABC TRANSPORTER RELATED"/>
    <property type="match status" value="1"/>
</dbReference>
<comment type="similarity">
    <text evidence="1">Belongs to the ABC transporter superfamily.</text>
</comment>
<dbReference type="Proteomes" id="UP001596328">
    <property type="component" value="Unassembled WGS sequence"/>
</dbReference>
<evidence type="ECO:0000256" key="2">
    <source>
        <dbReference type="ARBA" id="ARBA00022448"/>
    </source>
</evidence>
<dbReference type="GO" id="GO:0005524">
    <property type="term" value="F:ATP binding"/>
    <property type="evidence" value="ECO:0007669"/>
    <property type="project" value="UniProtKB-KW"/>
</dbReference>
<evidence type="ECO:0000256" key="1">
    <source>
        <dbReference type="ARBA" id="ARBA00005417"/>
    </source>
</evidence>
<dbReference type="Pfam" id="PF00005">
    <property type="entry name" value="ABC_tran"/>
    <property type="match status" value="1"/>
</dbReference>
<dbReference type="AlphaFoldDB" id="A0ABD5RUK6"/>
<dbReference type="CDD" id="cd03230">
    <property type="entry name" value="ABC_DR_subfamily_A"/>
    <property type="match status" value="1"/>
</dbReference>
<keyword evidence="2" id="KW-0813">Transport</keyword>
<keyword evidence="7" id="KW-1185">Reference proteome</keyword>
<dbReference type="EMBL" id="JBHSWU010000003">
    <property type="protein sequence ID" value="MFC6723068.1"/>
    <property type="molecule type" value="Genomic_DNA"/>
</dbReference>
<organism evidence="6 7">
    <name type="scientific">Halobium palmae</name>
    <dbReference type="NCBI Taxonomy" id="1776492"/>
    <lineage>
        <taxon>Archaea</taxon>
        <taxon>Methanobacteriati</taxon>
        <taxon>Methanobacteriota</taxon>
        <taxon>Stenosarchaea group</taxon>
        <taxon>Halobacteria</taxon>
        <taxon>Halobacteriales</taxon>
        <taxon>Haloferacaceae</taxon>
        <taxon>Halobium</taxon>
    </lineage>
</organism>
<keyword evidence="3" id="KW-0547">Nucleotide-binding</keyword>
<evidence type="ECO:0000313" key="6">
    <source>
        <dbReference type="EMBL" id="MFC6723068.1"/>
    </source>
</evidence>
<dbReference type="InterPro" id="IPR003593">
    <property type="entry name" value="AAA+_ATPase"/>
</dbReference>
<protein>
    <submittedName>
        <fullName evidence="6">ABC transporter ATP-binding protein</fullName>
    </submittedName>
</protein>
<sequence>MHAIEVNEVTKTYGDVTALDSLSLAVEKGSTFGLLGTNGAGKSTLFKLLVGHIDPDAGSLAVSGTDVATAGAAIRREVGYLPEHAGFPPALTGREVLAFTARMHDLTAPNERITNVLSVVGLEDAADRRVGGYSNGMTRRLGLATALLSQPKILLLDEPTAGLDPRGVSMFHRTVRHLADSEDLTVVLSSHVLSEAESLCDSVAILHEGCLQAEGSVAALKRQSDTVVDVHIRLRTPDDVDDVRETISAHDGDVSSVTGSSLAVKCPPSMAIDLVSTLDNTVELDGYEIREPGLERVFERALTKPARMYE</sequence>
<feature type="domain" description="ABC transporter" evidence="5">
    <location>
        <begin position="4"/>
        <end position="233"/>
    </location>
</feature>
<accession>A0ABD5RUK6</accession>
<keyword evidence="4 6" id="KW-0067">ATP-binding</keyword>
<gene>
    <name evidence="6" type="ORF">ACFQE1_01410</name>
</gene>
<evidence type="ECO:0000256" key="4">
    <source>
        <dbReference type="ARBA" id="ARBA00022840"/>
    </source>
</evidence>
<evidence type="ECO:0000259" key="5">
    <source>
        <dbReference type="PROSITE" id="PS50893"/>
    </source>
</evidence>
<dbReference type="PROSITE" id="PS50893">
    <property type="entry name" value="ABC_TRANSPORTER_2"/>
    <property type="match status" value="1"/>
</dbReference>
<proteinExistence type="inferred from homology"/>
<evidence type="ECO:0000313" key="7">
    <source>
        <dbReference type="Proteomes" id="UP001596328"/>
    </source>
</evidence>